<dbReference type="RefSeq" id="WP_171718015.1">
    <property type="nucleotide sequence ID" value="NZ_WHOB01000043.1"/>
</dbReference>
<dbReference type="InterPro" id="IPR011335">
    <property type="entry name" value="Restrct_endonuc-II-like"/>
</dbReference>
<dbReference type="SUPFAM" id="SSF52980">
    <property type="entry name" value="Restriction endonuclease-like"/>
    <property type="match status" value="1"/>
</dbReference>
<evidence type="ECO:0000313" key="2">
    <source>
        <dbReference type="Proteomes" id="UP000596857"/>
    </source>
</evidence>
<evidence type="ECO:0000313" key="1">
    <source>
        <dbReference type="EMBL" id="NOU80351.1"/>
    </source>
</evidence>
<organism evidence="1 2">
    <name type="scientific">Paenibacillus phytohabitans</name>
    <dbReference type="NCBI Taxonomy" id="2654978"/>
    <lineage>
        <taxon>Bacteria</taxon>
        <taxon>Bacillati</taxon>
        <taxon>Bacillota</taxon>
        <taxon>Bacilli</taxon>
        <taxon>Bacillales</taxon>
        <taxon>Paenibacillaceae</taxon>
        <taxon>Paenibacillus</taxon>
    </lineage>
</organism>
<gene>
    <name evidence="1" type="ORF">GC101_15885</name>
</gene>
<dbReference type="EMBL" id="WHOB01000043">
    <property type="protein sequence ID" value="NOU80351.1"/>
    <property type="molecule type" value="Genomic_DNA"/>
</dbReference>
<protein>
    <submittedName>
        <fullName evidence="1">MarR family transcriptional regulator</fullName>
    </submittedName>
</protein>
<dbReference type="Proteomes" id="UP000596857">
    <property type="component" value="Unassembled WGS sequence"/>
</dbReference>
<reference evidence="1 2" key="1">
    <citation type="submission" date="2019-10" db="EMBL/GenBank/DDBJ databases">
        <title>Description of Paenibacillus terricola sp. nov.</title>
        <authorList>
            <person name="Carlier A."/>
            <person name="Qi S."/>
        </authorList>
    </citation>
    <scope>NUCLEOTIDE SEQUENCE [LARGE SCALE GENOMIC DNA]</scope>
    <source>
        <strain evidence="1 2">LMG 31459</strain>
    </source>
</reference>
<name>A0ABX1YHM9_9BACL</name>
<keyword evidence="2" id="KW-1185">Reference proteome</keyword>
<sequence length="218" mass="24866">MDSSSVNSLKDRIHALLLEQNGLTDREVTNILIGKNKNQQQVNQVCRSLEVKQIIKRIKRTDGKIGNYISLKNQVVSDISESNILTEETTMMTNVHTDYSEDNIKKILVRYLNSRGWKTQVAWGRLPGIDINAIRGNERWIIEVKGLGSSNPMNVNYFLGILAETLQRMDDPNAKYSIALPDVRQFRNLWTRLPILAKKRTGISALFINEQGEVREEG</sequence>
<comment type="caution">
    <text evidence="1">The sequence shown here is derived from an EMBL/GenBank/DDBJ whole genome shotgun (WGS) entry which is preliminary data.</text>
</comment>
<accession>A0ABX1YHM9</accession>
<proteinExistence type="predicted"/>